<organism evidence="12 13">
    <name type="scientific">Methylobacter tundripaludum</name>
    <dbReference type="NCBI Taxonomy" id="173365"/>
    <lineage>
        <taxon>Bacteria</taxon>
        <taxon>Pseudomonadati</taxon>
        <taxon>Pseudomonadota</taxon>
        <taxon>Gammaproteobacteria</taxon>
        <taxon>Methylococcales</taxon>
        <taxon>Methylococcaceae</taxon>
        <taxon>Methylobacter</taxon>
    </lineage>
</organism>
<dbReference type="GO" id="GO:0032259">
    <property type="term" value="P:methylation"/>
    <property type="evidence" value="ECO:0007669"/>
    <property type="project" value="UniProtKB-KW"/>
</dbReference>
<evidence type="ECO:0000256" key="9">
    <source>
        <dbReference type="PIRSR" id="PIRSR000388-1"/>
    </source>
</evidence>
<comment type="catalytic activity">
    <reaction evidence="8">
        <text>(6R)-5,10-methylene-5,6,7,8-tetrahydrofolate + 3-methyl-2-oxobutanoate + H2O = 2-dehydropantoate + (6S)-5,6,7,8-tetrahydrofolate</text>
        <dbReference type="Rhea" id="RHEA:11824"/>
        <dbReference type="ChEBI" id="CHEBI:11561"/>
        <dbReference type="ChEBI" id="CHEBI:11851"/>
        <dbReference type="ChEBI" id="CHEBI:15377"/>
        <dbReference type="ChEBI" id="CHEBI:15636"/>
        <dbReference type="ChEBI" id="CHEBI:57453"/>
        <dbReference type="EC" id="2.1.2.11"/>
    </reaction>
</comment>
<dbReference type="PANTHER" id="PTHR20881:SF0">
    <property type="entry name" value="3-METHYL-2-OXOBUTANOATE HYDROXYMETHYLTRANSFERASE"/>
    <property type="match status" value="1"/>
</dbReference>
<dbReference type="RefSeq" id="WP_104422005.1">
    <property type="nucleotide sequence ID" value="NZ_PTIY01000001.1"/>
</dbReference>
<dbReference type="UniPathway" id="UPA00028">
    <property type="reaction ID" value="UER00003"/>
</dbReference>
<dbReference type="InterPro" id="IPR040442">
    <property type="entry name" value="Pyrv_kinase-like_dom_sf"/>
</dbReference>
<name>A0A2S6H867_9GAMM</name>
<reference evidence="12 13" key="1">
    <citation type="submission" date="2018-02" db="EMBL/GenBank/DDBJ databases">
        <title>Subsurface microbial communities from deep shales in Ohio and West Virginia, USA.</title>
        <authorList>
            <person name="Wrighton K."/>
        </authorList>
    </citation>
    <scope>NUCLEOTIDE SEQUENCE [LARGE SCALE GENOMIC DNA]</scope>
    <source>
        <strain evidence="12 13">OWC-G53F</strain>
    </source>
</reference>
<evidence type="ECO:0000256" key="10">
    <source>
        <dbReference type="PIRSR" id="PIRSR000388-2"/>
    </source>
</evidence>
<feature type="binding site" evidence="8 10">
    <location>
        <begin position="54"/>
        <end position="55"/>
    </location>
    <ligand>
        <name>3-methyl-2-oxobutanoate</name>
        <dbReference type="ChEBI" id="CHEBI:11851"/>
    </ligand>
</feature>
<feature type="binding site" evidence="8 10">
    <location>
        <position position="93"/>
    </location>
    <ligand>
        <name>3-methyl-2-oxobutanoate</name>
        <dbReference type="ChEBI" id="CHEBI:11851"/>
    </ligand>
</feature>
<dbReference type="NCBIfam" id="TIGR00222">
    <property type="entry name" value="panB"/>
    <property type="match status" value="1"/>
</dbReference>
<evidence type="ECO:0000256" key="5">
    <source>
        <dbReference type="ARBA" id="ARBA00022679"/>
    </source>
</evidence>
<comment type="subunit">
    <text evidence="3 8">Homodecamer; pentamer of dimers.</text>
</comment>
<sequence>MNSYSSPATLKPLSIIDLAAMKQRGEKISCLTAYDAGFSALIDKVGVDMMLVGDSLGMVIQGHATTLPVTVRDMVYHTRCVSNARQRAFIIADLPFMSYSTPVIAAKNAAKLMQLGGAQMVKLEGPRIDCVSFLVDQGIPVCGHLGLLPQSINQLGRYKVQGKDRAAAEKMLVDAHQLQQAGAGLLLLECVPAVLAKEISSQLTIPVIGIGAGVDCDAQVLVLYDMLNIGTVKRPRFSRNFMSGAANIEEAINAYHQAVKQSLFPATEHSF</sequence>
<protein>
    <recommendedName>
        <fullName evidence="8">3-methyl-2-oxobutanoate hydroxymethyltransferase</fullName>
        <ecNumber evidence="8">2.1.2.11</ecNumber>
    </recommendedName>
    <alternativeName>
        <fullName evidence="8">Ketopantoate hydroxymethyltransferase</fullName>
        <shortName evidence="8">KPHMT</shortName>
    </alternativeName>
</protein>
<evidence type="ECO:0000313" key="12">
    <source>
        <dbReference type="EMBL" id="PPK73596.1"/>
    </source>
</evidence>
<keyword evidence="8" id="KW-0963">Cytoplasm</keyword>
<evidence type="ECO:0000256" key="3">
    <source>
        <dbReference type="ARBA" id="ARBA00011424"/>
    </source>
</evidence>
<dbReference type="GO" id="GO:0000287">
    <property type="term" value="F:magnesium ion binding"/>
    <property type="evidence" value="ECO:0007669"/>
    <property type="project" value="TreeGrafter"/>
</dbReference>
<feature type="binding site" evidence="8 10">
    <location>
        <position position="122"/>
    </location>
    <ligand>
        <name>3-methyl-2-oxobutanoate</name>
        <dbReference type="ChEBI" id="CHEBI:11851"/>
    </ligand>
</feature>
<dbReference type="Gene3D" id="3.20.20.60">
    <property type="entry name" value="Phosphoenolpyruvate-binding domains"/>
    <property type="match status" value="1"/>
</dbReference>
<comment type="cofactor">
    <cofactor evidence="8 11">
        <name>Mg(2+)</name>
        <dbReference type="ChEBI" id="CHEBI:18420"/>
    </cofactor>
    <text evidence="8 11">Binds 1 Mg(2+) ion per subunit.</text>
</comment>
<evidence type="ECO:0000313" key="13">
    <source>
        <dbReference type="Proteomes" id="UP000238071"/>
    </source>
</evidence>
<accession>A0A2S6H867</accession>
<dbReference type="AlphaFoldDB" id="A0A2S6H867"/>
<keyword evidence="13" id="KW-1185">Reference proteome</keyword>
<dbReference type="InterPro" id="IPR003700">
    <property type="entry name" value="Pantoate_hydroxy_MeTrfase"/>
</dbReference>
<keyword evidence="4 8" id="KW-0566">Pantothenate biosynthesis</keyword>
<dbReference type="OrthoDB" id="9781789at2"/>
<dbReference type="InterPro" id="IPR015813">
    <property type="entry name" value="Pyrv/PenolPyrv_kinase-like_dom"/>
</dbReference>
<keyword evidence="5 8" id="KW-0808">Transferase</keyword>
<dbReference type="Proteomes" id="UP000238071">
    <property type="component" value="Unassembled WGS sequence"/>
</dbReference>
<dbReference type="EMBL" id="PTIY01000001">
    <property type="protein sequence ID" value="PPK73596.1"/>
    <property type="molecule type" value="Genomic_DNA"/>
</dbReference>
<comment type="caution">
    <text evidence="12">The sequence shown here is derived from an EMBL/GenBank/DDBJ whole genome shotgun (WGS) entry which is preliminary data.</text>
</comment>
<comment type="function">
    <text evidence="7 8">Catalyzes the reversible reaction in which hydroxymethyl group from 5,10-methylenetetrahydrofolate is transferred onto alpha-ketoisovalerate to form ketopantoate.</text>
</comment>
<evidence type="ECO:0000256" key="4">
    <source>
        <dbReference type="ARBA" id="ARBA00022655"/>
    </source>
</evidence>
<dbReference type="PIRSF" id="PIRSF000388">
    <property type="entry name" value="Pantoate_hydroxy_MeTrfase"/>
    <property type="match status" value="1"/>
</dbReference>
<comment type="pathway">
    <text evidence="1 8">Cofactor biosynthesis; (R)-pantothenate biosynthesis; (R)-pantoate from 3-methyl-2-oxobutanoate: step 1/2.</text>
</comment>
<keyword evidence="6 8" id="KW-0479">Metal-binding</keyword>
<comment type="similarity">
    <text evidence="2 8">Belongs to the PanB family.</text>
</comment>
<gene>
    <name evidence="8" type="primary">panB</name>
    <name evidence="12" type="ORF">B0F88_101125</name>
</gene>
<evidence type="ECO:0000256" key="7">
    <source>
        <dbReference type="ARBA" id="ARBA00056497"/>
    </source>
</evidence>
<proteinExistence type="inferred from homology"/>
<keyword evidence="8 11" id="KW-0460">Magnesium</keyword>
<feature type="binding site" evidence="8 11">
    <location>
        <position position="54"/>
    </location>
    <ligand>
        <name>Mg(2+)</name>
        <dbReference type="ChEBI" id="CHEBI:18420"/>
    </ligand>
</feature>
<evidence type="ECO:0000256" key="6">
    <source>
        <dbReference type="ARBA" id="ARBA00022723"/>
    </source>
</evidence>
<keyword evidence="12" id="KW-0489">Methyltransferase</keyword>
<evidence type="ECO:0000256" key="8">
    <source>
        <dbReference type="HAMAP-Rule" id="MF_00156"/>
    </source>
</evidence>
<dbReference type="HAMAP" id="MF_00156">
    <property type="entry name" value="PanB"/>
    <property type="match status" value="1"/>
</dbReference>
<dbReference type="SUPFAM" id="SSF51621">
    <property type="entry name" value="Phosphoenolpyruvate/pyruvate domain"/>
    <property type="match status" value="1"/>
</dbReference>
<dbReference type="CDD" id="cd06557">
    <property type="entry name" value="KPHMT-like"/>
    <property type="match status" value="1"/>
</dbReference>
<feature type="binding site" evidence="8 11">
    <location>
        <position position="124"/>
    </location>
    <ligand>
        <name>Mg(2+)</name>
        <dbReference type="ChEBI" id="CHEBI:18420"/>
    </ligand>
</feature>
<dbReference type="PANTHER" id="PTHR20881">
    <property type="entry name" value="3-METHYL-2-OXOBUTANOATE HYDROXYMETHYLTRANSFERASE"/>
    <property type="match status" value="1"/>
</dbReference>
<dbReference type="FunFam" id="3.20.20.60:FF:000003">
    <property type="entry name" value="3-methyl-2-oxobutanoate hydroxymethyltransferase"/>
    <property type="match status" value="1"/>
</dbReference>
<dbReference type="EC" id="2.1.2.11" evidence="8"/>
<dbReference type="GO" id="GO:0008168">
    <property type="term" value="F:methyltransferase activity"/>
    <property type="evidence" value="ECO:0007669"/>
    <property type="project" value="UniProtKB-KW"/>
</dbReference>
<comment type="subcellular location">
    <subcellularLocation>
        <location evidence="8">Cytoplasm</location>
    </subcellularLocation>
</comment>
<dbReference type="GO" id="GO:0005737">
    <property type="term" value="C:cytoplasm"/>
    <property type="evidence" value="ECO:0007669"/>
    <property type="project" value="UniProtKB-SubCell"/>
</dbReference>
<evidence type="ECO:0000256" key="2">
    <source>
        <dbReference type="ARBA" id="ARBA00008676"/>
    </source>
</evidence>
<dbReference type="GO" id="GO:0015940">
    <property type="term" value="P:pantothenate biosynthetic process"/>
    <property type="evidence" value="ECO:0007669"/>
    <property type="project" value="UniProtKB-UniRule"/>
</dbReference>
<feature type="active site" description="Proton acceptor" evidence="8 9">
    <location>
        <position position="189"/>
    </location>
</feature>
<dbReference type="Pfam" id="PF02548">
    <property type="entry name" value="Pantoate_transf"/>
    <property type="match status" value="1"/>
</dbReference>
<dbReference type="NCBIfam" id="NF001452">
    <property type="entry name" value="PRK00311.1"/>
    <property type="match status" value="1"/>
</dbReference>
<evidence type="ECO:0000256" key="1">
    <source>
        <dbReference type="ARBA" id="ARBA00005033"/>
    </source>
</evidence>
<dbReference type="GO" id="GO:0003864">
    <property type="term" value="F:3-methyl-2-oxobutanoate hydroxymethyltransferase activity"/>
    <property type="evidence" value="ECO:0007669"/>
    <property type="project" value="UniProtKB-UniRule"/>
</dbReference>
<evidence type="ECO:0000256" key="11">
    <source>
        <dbReference type="PIRSR" id="PIRSR000388-3"/>
    </source>
</evidence>
<feature type="binding site" evidence="8 11">
    <location>
        <position position="93"/>
    </location>
    <ligand>
        <name>Mg(2+)</name>
        <dbReference type="ChEBI" id="CHEBI:18420"/>
    </ligand>
</feature>